<dbReference type="InterPro" id="IPR036217">
    <property type="entry name" value="MethylDNA_cys_MeTrfase_DNAb"/>
</dbReference>
<evidence type="ECO:0000256" key="2">
    <source>
        <dbReference type="ARBA" id="ARBA00022603"/>
    </source>
</evidence>
<dbReference type="RefSeq" id="WP_023493927.1">
    <property type="nucleotide sequence ID" value="NZ_AYLO01000036.1"/>
</dbReference>
<evidence type="ECO:0000313" key="9">
    <source>
        <dbReference type="Proteomes" id="UP000017842"/>
    </source>
</evidence>
<dbReference type="NCBIfam" id="TIGR00589">
    <property type="entry name" value="ogt"/>
    <property type="match status" value="1"/>
</dbReference>
<dbReference type="Proteomes" id="UP000017842">
    <property type="component" value="Unassembled WGS sequence"/>
</dbReference>
<keyword evidence="9" id="KW-1185">Reference proteome</keyword>
<dbReference type="GO" id="GO:0006281">
    <property type="term" value="P:DNA repair"/>
    <property type="evidence" value="ECO:0007669"/>
    <property type="project" value="UniProtKB-KW"/>
</dbReference>
<evidence type="ECO:0000313" key="8">
    <source>
        <dbReference type="EMBL" id="ESS73055.1"/>
    </source>
</evidence>
<comment type="catalytic activity">
    <reaction evidence="1">
        <text>a 4-O-methyl-thymidine in DNA + L-cysteinyl-[protein] = a thymidine in DNA + S-methyl-L-cysteinyl-[protein]</text>
        <dbReference type="Rhea" id="RHEA:53428"/>
        <dbReference type="Rhea" id="RHEA-COMP:10131"/>
        <dbReference type="Rhea" id="RHEA-COMP:10132"/>
        <dbReference type="Rhea" id="RHEA-COMP:13555"/>
        <dbReference type="Rhea" id="RHEA-COMP:13556"/>
        <dbReference type="ChEBI" id="CHEBI:29950"/>
        <dbReference type="ChEBI" id="CHEBI:82612"/>
        <dbReference type="ChEBI" id="CHEBI:137386"/>
        <dbReference type="ChEBI" id="CHEBI:137387"/>
        <dbReference type="EC" id="2.1.1.63"/>
    </reaction>
</comment>
<keyword evidence="2 8" id="KW-0489">Methyltransferase</keyword>
<dbReference type="Gene3D" id="1.10.10.10">
    <property type="entry name" value="Winged helix-like DNA-binding domain superfamily/Winged helix DNA-binding domain"/>
    <property type="match status" value="1"/>
</dbReference>
<evidence type="ECO:0000256" key="4">
    <source>
        <dbReference type="ARBA" id="ARBA00022763"/>
    </source>
</evidence>
<dbReference type="EMBL" id="AYLO01000036">
    <property type="protein sequence ID" value="ESS73055.1"/>
    <property type="molecule type" value="Genomic_DNA"/>
</dbReference>
<organism evidence="8 9">
    <name type="scientific">Methyloglobulus morosus KoM1</name>
    <dbReference type="NCBI Taxonomy" id="1116472"/>
    <lineage>
        <taxon>Bacteria</taxon>
        <taxon>Pseudomonadati</taxon>
        <taxon>Pseudomonadota</taxon>
        <taxon>Gammaproteobacteria</taxon>
        <taxon>Methylococcales</taxon>
        <taxon>Methylococcaceae</taxon>
        <taxon>Methyloglobulus</taxon>
    </lineage>
</organism>
<evidence type="ECO:0000256" key="5">
    <source>
        <dbReference type="ARBA" id="ARBA00023204"/>
    </source>
</evidence>
<evidence type="ECO:0000256" key="3">
    <source>
        <dbReference type="ARBA" id="ARBA00022679"/>
    </source>
</evidence>
<dbReference type="PANTHER" id="PTHR10815">
    <property type="entry name" value="METHYLATED-DNA--PROTEIN-CYSTEINE METHYLTRANSFERASE"/>
    <property type="match status" value="1"/>
</dbReference>
<feature type="domain" description="Methylated-DNA-[protein]-cysteine S-methyltransferase DNA binding" evidence="7">
    <location>
        <begin position="80"/>
        <end position="159"/>
    </location>
</feature>
<dbReference type="InterPro" id="IPR014048">
    <property type="entry name" value="MethylDNA_cys_MeTrfase_DNA-bd"/>
</dbReference>
<name>V5BIE7_9GAMM</name>
<keyword evidence="5" id="KW-0234">DNA repair</keyword>
<dbReference type="AlphaFoldDB" id="V5BIE7"/>
<dbReference type="SUPFAM" id="SSF46767">
    <property type="entry name" value="Methylated DNA-protein cysteine methyltransferase, C-terminal domain"/>
    <property type="match status" value="1"/>
</dbReference>
<keyword evidence="4" id="KW-0227">DNA damage</keyword>
<evidence type="ECO:0000256" key="1">
    <source>
        <dbReference type="ARBA" id="ARBA00001286"/>
    </source>
</evidence>
<dbReference type="InterPro" id="IPR001497">
    <property type="entry name" value="MethylDNA_cys_MeTrfase_AS"/>
</dbReference>
<keyword evidence="3 8" id="KW-0808">Transferase</keyword>
<accession>V5BIE7</accession>
<dbReference type="GO" id="GO:0003908">
    <property type="term" value="F:methylated-DNA-[protein]-cysteine S-methyltransferase activity"/>
    <property type="evidence" value="ECO:0007669"/>
    <property type="project" value="UniProtKB-EC"/>
</dbReference>
<comment type="catalytic activity">
    <reaction evidence="6">
        <text>a 6-O-methyl-2'-deoxyguanosine in DNA + L-cysteinyl-[protein] = S-methyl-L-cysteinyl-[protein] + a 2'-deoxyguanosine in DNA</text>
        <dbReference type="Rhea" id="RHEA:24000"/>
        <dbReference type="Rhea" id="RHEA-COMP:10131"/>
        <dbReference type="Rhea" id="RHEA-COMP:10132"/>
        <dbReference type="Rhea" id="RHEA-COMP:11367"/>
        <dbReference type="Rhea" id="RHEA-COMP:11368"/>
        <dbReference type="ChEBI" id="CHEBI:29950"/>
        <dbReference type="ChEBI" id="CHEBI:82612"/>
        <dbReference type="ChEBI" id="CHEBI:85445"/>
        <dbReference type="ChEBI" id="CHEBI:85448"/>
        <dbReference type="EC" id="2.1.1.63"/>
    </reaction>
</comment>
<dbReference type="PROSITE" id="PS00374">
    <property type="entry name" value="MGMT"/>
    <property type="match status" value="1"/>
</dbReference>
<gene>
    <name evidence="8" type="ORF">MGMO_37c00160</name>
</gene>
<dbReference type="InterPro" id="IPR036388">
    <property type="entry name" value="WH-like_DNA-bd_sf"/>
</dbReference>
<dbReference type="STRING" id="1116472.MGMO_37c00160"/>
<protein>
    <submittedName>
        <fullName evidence="8">Methylated-DNA/protein-cysteine methyltransferase</fullName>
    </submittedName>
</protein>
<dbReference type="PANTHER" id="PTHR10815:SF13">
    <property type="entry name" value="METHYLATED-DNA--PROTEIN-CYSTEINE METHYLTRANSFERASE"/>
    <property type="match status" value="1"/>
</dbReference>
<dbReference type="CDD" id="cd06445">
    <property type="entry name" value="ATase"/>
    <property type="match status" value="1"/>
</dbReference>
<comment type="caution">
    <text evidence="8">The sequence shown here is derived from an EMBL/GenBank/DDBJ whole genome shotgun (WGS) entry which is preliminary data.</text>
</comment>
<evidence type="ECO:0000259" key="7">
    <source>
        <dbReference type="Pfam" id="PF01035"/>
    </source>
</evidence>
<proteinExistence type="predicted"/>
<dbReference type="eggNOG" id="COG0350">
    <property type="taxonomic scope" value="Bacteria"/>
</dbReference>
<reference evidence="8 9" key="1">
    <citation type="journal article" date="2013" name="Genome Announc.">
        <title>Draft Genome Sequence of the Methanotrophic Gammaproteobacterium Methyloglobulus morosus DSM 22980 Strain KoM1.</title>
        <authorList>
            <person name="Poehlein A."/>
            <person name="Deutzmann J.S."/>
            <person name="Daniel R."/>
            <person name="Simeonova D.D."/>
        </authorList>
    </citation>
    <scope>NUCLEOTIDE SEQUENCE [LARGE SCALE GENOMIC DNA]</scope>
    <source>
        <strain evidence="8 9">KoM1</strain>
    </source>
</reference>
<sequence length="187" mass="21150">MPINIIWVDNCEGEEKVERLHTPVCTIKVHRRQDVITHIDWDFSQDADATENNDKHTLDFWPEPEQTINLKLLKQGTVHQNKVWAELLKIPLGSTLTYSALAKKIGSAARAVGNACRTNPYTLLIPCHRVVAVNGMGGYSGQRHGEYMRIKEKLLVYEANLFNRQEANCIHGSTSSPRTEFASHRSS</sequence>
<dbReference type="Pfam" id="PF01035">
    <property type="entry name" value="DNA_binding_1"/>
    <property type="match status" value="1"/>
</dbReference>
<evidence type="ECO:0000256" key="6">
    <source>
        <dbReference type="ARBA" id="ARBA00049348"/>
    </source>
</evidence>
<dbReference type="OrthoDB" id="9802228at2"/>
<dbReference type="GO" id="GO:0032259">
    <property type="term" value="P:methylation"/>
    <property type="evidence" value="ECO:0007669"/>
    <property type="project" value="UniProtKB-KW"/>
</dbReference>